<dbReference type="Pfam" id="PF01790">
    <property type="entry name" value="LGT"/>
    <property type="match status" value="1"/>
</dbReference>
<keyword evidence="2 7" id="KW-1003">Cell membrane</keyword>
<proteinExistence type="inferred from homology"/>
<keyword evidence="9" id="KW-1185">Reference proteome</keyword>
<feature type="transmembrane region" description="Helical" evidence="7">
    <location>
        <begin position="204"/>
        <end position="222"/>
    </location>
</feature>
<name>E3H7Z8_ILYPC</name>
<evidence type="ECO:0000256" key="4">
    <source>
        <dbReference type="ARBA" id="ARBA00022692"/>
    </source>
</evidence>
<sequence>MDPILFEIGGFKLRYYGLMYALAFFIGIEIAKREAKRVNMSPALLENFAITAMVSGLIGGRLYYVLFNPHYYFNNPMEILAVWNGGMAIHGGIIGGIIGTFIFAHRNKVSPWKLGDIAAAPFILGQGIGRFGNLMNGEIHGVPTFTPWKVIFTLKPGFYTWYDQYRSMSIEAQMKYKELVPWGIVFPESSPAGSEFPNLPLHPAMLYEMFLNFTAFLLIWFYFRKKEYAAGTVWWIYVIMYSLIRVFVSFFRAEDLMIAGFRAPHAISIIFVSVSIIMIKYLNKRDI</sequence>
<dbReference type="HOGENOM" id="CLU_013386_1_2_0"/>
<dbReference type="PANTHER" id="PTHR30589:SF0">
    <property type="entry name" value="PHOSPHATIDYLGLYCEROL--PROLIPOPROTEIN DIACYLGLYCERYL TRANSFERASE"/>
    <property type="match status" value="1"/>
</dbReference>
<comment type="similarity">
    <text evidence="1 7">Belongs to the Lgt family.</text>
</comment>
<dbReference type="EC" id="2.5.1.145" evidence="7"/>
<organism evidence="8 9">
    <name type="scientific">Ilyobacter polytropus (strain ATCC 51220 / DSM 2926 / LMG 16218 / CuHBu1)</name>
    <dbReference type="NCBI Taxonomy" id="572544"/>
    <lineage>
        <taxon>Bacteria</taxon>
        <taxon>Fusobacteriati</taxon>
        <taxon>Fusobacteriota</taxon>
        <taxon>Fusobacteriia</taxon>
        <taxon>Fusobacteriales</taxon>
        <taxon>Fusobacteriaceae</taxon>
        <taxon>Ilyobacter</taxon>
    </lineage>
</organism>
<dbReference type="HAMAP" id="MF_01147">
    <property type="entry name" value="Lgt"/>
    <property type="match status" value="1"/>
</dbReference>
<gene>
    <name evidence="7" type="primary">lgt</name>
    <name evidence="8" type="ordered locus">Ilyop_1169</name>
</gene>
<feature type="transmembrane region" description="Helical" evidence="7">
    <location>
        <begin position="234"/>
        <end position="251"/>
    </location>
</feature>
<comment type="function">
    <text evidence="7">Catalyzes the transfer of the diacylglyceryl group from phosphatidylglycerol to the sulfhydryl group of the N-terminal cysteine of a prolipoprotein, the first step in the formation of mature lipoproteins.</text>
</comment>
<evidence type="ECO:0000256" key="3">
    <source>
        <dbReference type="ARBA" id="ARBA00022679"/>
    </source>
</evidence>
<evidence type="ECO:0000256" key="5">
    <source>
        <dbReference type="ARBA" id="ARBA00022989"/>
    </source>
</evidence>
<protein>
    <recommendedName>
        <fullName evidence="7">Phosphatidylglycerol--prolipoprotein diacylglyceryl transferase</fullName>
        <ecNumber evidence="7">2.5.1.145</ecNumber>
    </recommendedName>
</protein>
<feature type="transmembrane region" description="Helical" evidence="7">
    <location>
        <begin position="263"/>
        <end position="282"/>
    </location>
</feature>
<evidence type="ECO:0000256" key="1">
    <source>
        <dbReference type="ARBA" id="ARBA00007150"/>
    </source>
</evidence>
<dbReference type="GO" id="GO:0042158">
    <property type="term" value="P:lipoprotein biosynthetic process"/>
    <property type="evidence" value="ECO:0007669"/>
    <property type="project" value="UniProtKB-UniRule"/>
</dbReference>
<evidence type="ECO:0000256" key="2">
    <source>
        <dbReference type="ARBA" id="ARBA00022475"/>
    </source>
</evidence>
<dbReference type="InterPro" id="IPR001640">
    <property type="entry name" value="Lgt"/>
</dbReference>
<evidence type="ECO:0000256" key="6">
    <source>
        <dbReference type="ARBA" id="ARBA00023136"/>
    </source>
</evidence>
<dbReference type="EMBL" id="CP002281">
    <property type="protein sequence ID" value="ADO82950.1"/>
    <property type="molecule type" value="Genomic_DNA"/>
</dbReference>
<dbReference type="GO" id="GO:0005886">
    <property type="term" value="C:plasma membrane"/>
    <property type="evidence" value="ECO:0007669"/>
    <property type="project" value="UniProtKB-SubCell"/>
</dbReference>
<comment type="pathway">
    <text evidence="7">Protein modification; lipoprotein biosynthesis (diacylglyceryl transfer).</text>
</comment>
<comment type="catalytic activity">
    <reaction evidence="7">
        <text>L-cysteinyl-[prolipoprotein] + a 1,2-diacyl-sn-glycero-3-phospho-(1'-sn-glycerol) = an S-1,2-diacyl-sn-glyceryl-L-cysteinyl-[prolipoprotein] + sn-glycerol 1-phosphate + H(+)</text>
        <dbReference type="Rhea" id="RHEA:56712"/>
        <dbReference type="Rhea" id="RHEA-COMP:14679"/>
        <dbReference type="Rhea" id="RHEA-COMP:14680"/>
        <dbReference type="ChEBI" id="CHEBI:15378"/>
        <dbReference type="ChEBI" id="CHEBI:29950"/>
        <dbReference type="ChEBI" id="CHEBI:57685"/>
        <dbReference type="ChEBI" id="CHEBI:64716"/>
        <dbReference type="ChEBI" id="CHEBI:140658"/>
        <dbReference type="EC" id="2.5.1.145"/>
    </reaction>
</comment>
<feature type="transmembrane region" description="Helical" evidence="7">
    <location>
        <begin position="13"/>
        <end position="31"/>
    </location>
</feature>
<dbReference type="OrthoDB" id="871140at2"/>
<dbReference type="PANTHER" id="PTHR30589">
    <property type="entry name" value="PROLIPOPROTEIN DIACYLGLYCERYL TRANSFERASE"/>
    <property type="match status" value="1"/>
</dbReference>
<keyword evidence="7" id="KW-0997">Cell inner membrane</keyword>
<feature type="binding site" evidence="7">
    <location>
        <position position="130"/>
    </location>
    <ligand>
        <name>a 1,2-diacyl-sn-glycero-3-phospho-(1'-sn-glycerol)</name>
        <dbReference type="ChEBI" id="CHEBI:64716"/>
    </ligand>
</feature>
<dbReference type="eggNOG" id="COG0682">
    <property type="taxonomic scope" value="Bacteria"/>
</dbReference>
<feature type="transmembrane region" description="Helical" evidence="7">
    <location>
        <begin position="43"/>
        <end position="67"/>
    </location>
</feature>
<comment type="subcellular location">
    <subcellularLocation>
        <location evidence="7">Cell inner membrane</location>
        <topology evidence="7">Multi-pass membrane protein</topology>
    </subcellularLocation>
</comment>
<evidence type="ECO:0000256" key="7">
    <source>
        <dbReference type="HAMAP-Rule" id="MF_01147"/>
    </source>
</evidence>
<dbReference type="GO" id="GO:0008961">
    <property type="term" value="F:phosphatidylglycerol-prolipoprotein diacylglyceryl transferase activity"/>
    <property type="evidence" value="ECO:0007669"/>
    <property type="project" value="UniProtKB-UniRule"/>
</dbReference>
<feature type="transmembrane region" description="Helical" evidence="7">
    <location>
        <begin position="79"/>
        <end position="104"/>
    </location>
</feature>
<evidence type="ECO:0000313" key="8">
    <source>
        <dbReference type="EMBL" id="ADO82950.1"/>
    </source>
</evidence>
<keyword evidence="4 7" id="KW-0812">Transmembrane</keyword>
<keyword evidence="3 7" id="KW-0808">Transferase</keyword>
<evidence type="ECO:0000313" key="9">
    <source>
        <dbReference type="Proteomes" id="UP000006875"/>
    </source>
</evidence>
<keyword evidence="6 7" id="KW-0472">Membrane</keyword>
<dbReference type="Proteomes" id="UP000006875">
    <property type="component" value="Chromosome"/>
</dbReference>
<dbReference type="NCBIfam" id="TIGR00544">
    <property type="entry name" value="lgt"/>
    <property type="match status" value="1"/>
</dbReference>
<reference evidence="8 9" key="1">
    <citation type="journal article" date="2010" name="Stand. Genomic Sci.">
        <title>Complete genome sequence of Ilyobacter polytropus type strain (CuHbu1).</title>
        <authorList>
            <person name="Sikorski J."/>
            <person name="Chertkov O."/>
            <person name="Lapidus A."/>
            <person name="Nolan M."/>
            <person name="Lucas S."/>
            <person name="Del Rio T.G."/>
            <person name="Tice H."/>
            <person name="Cheng J.F."/>
            <person name="Tapia R."/>
            <person name="Han C."/>
            <person name="Goodwin L."/>
            <person name="Pitluck S."/>
            <person name="Liolios K."/>
            <person name="Ivanova N."/>
            <person name="Mavromatis K."/>
            <person name="Mikhailova N."/>
            <person name="Pati A."/>
            <person name="Chen A."/>
            <person name="Palaniappan K."/>
            <person name="Land M."/>
            <person name="Hauser L."/>
            <person name="Chang Y.J."/>
            <person name="Jeffries C.D."/>
            <person name="Brambilla E."/>
            <person name="Yasawong M."/>
            <person name="Rohde M."/>
            <person name="Pukall R."/>
            <person name="Spring S."/>
            <person name="Goker M."/>
            <person name="Woyke T."/>
            <person name="Bristow J."/>
            <person name="Eisen J.A."/>
            <person name="Markowitz V."/>
            <person name="Hugenholtz P."/>
            <person name="Kyrpides N.C."/>
            <person name="Klenk H.P."/>
        </authorList>
    </citation>
    <scope>NUCLEOTIDE SEQUENCE [LARGE SCALE GENOMIC DNA]</scope>
    <source>
        <strain evidence="9">ATCC 51220 / DSM 2926 / LMG 16218 / CuHBu1</strain>
    </source>
</reference>
<accession>E3H7Z8</accession>
<keyword evidence="5 7" id="KW-1133">Transmembrane helix</keyword>
<dbReference type="KEGG" id="ipo:Ilyop_1169"/>
<dbReference type="UniPathway" id="UPA00664"/>
<dbReference type="AlphaFoldDB" id="E3H7Z8"/>
<dbReference type="STRING" id="572544.Ilyop_1169"/>